<name>A0A4R1S520_HYDET</name>
<dbReference type="RefSeq" id="WP_132013066.1">
    <property type="nucleotide sequence ID" value="NZ_SLUN01000004.1"/>
</dbReference>
<comment type="subcellular location">
    <subcellularLocation>
        <location evidence="1">Cell envelope</location>
    </subcellularLocation>
</comment>
<feature type="signal peptide" evidence="2">
    <location>
        <begin position="1"/>
        <end position="21"/>
    </location>
</feature>
<keyword evidence="6" id="KW-1185">Reference proteome</keyword>
<dbReference type="OrthoDB" id="9772435at2"/>
<feature type="domain" description="Heparinase II N-terminal" evidence="4">
    <location>
        <begin position="40"/>
        <end position="367"/>
    </location>
</feature>
<accession>A0A4R1S520</accession>
<evidence type="ECO:0000259" key="4">
    <source>
        <dbReference type="Pfam" id="PF16332"/>
    </source>
</evidence>
<dbReference type="Pfam" id="PF07940">
    <property type="entry name" value="Hepar_II_III_C"/>
    <property type="match status" value="1"/>
</dbReference>
<keyword evidence="2" id="KW-0732">Signal</keyword>
<dbReference type="EMBL" id="SLUN01000004">
    <property type="protein sequence ID" value="TCL74104.1"/>
    <property type="molecule type" value="Genomic_DNA"/>
</dbReference>
<dbReference type="InterPro" id="IPR032518">
    <property type="entry name" value="HepII_N"/>
</dbReference>
<dbReference type="Proteomes" id="UP000295008">
    <property type="component" value="Unassembled WGS sequence"/>
</dbReference>
<evidence type="ECO:0000259" key="3">
    <source>
        <dbReference type="Pfam" id="PF07940"/>
    </source>
</evidence>
<dbReference type="InterPro" id="IPR012480">
    <property type="entry name" value="Hepar_II_III_C"/>
</dbReference>
<dbReference type="GO" id="GO:0030313">
    <property type="term" value="C:cell envelope"/>
    <property type="evidence" value="ECO:0007669"/>
    <property type="project" value="UniProtKB-SubCell"/>
</dbReference>
<sequence>MKRLLSLLLLLLICWPGTAIQAEFGSNDAALVAERVQFLTPRIPGDHPRLMLTRSELPEFRRFVMAMRQRREYPAVFKNVLIPPSGLPLPDEPPAPHGKGFDGREIWRKGYQTAFYAGSQAQQYAFSYLLSGDPVYGREAARWLLHLAGWDVNGGINIRENDEAFIQSLRPMLYAYDWAHDALTPPERRAILQALDVRLKILFPHITRKFSLDRPTPPDNSLSHPLRFISTLGIAGLVLYQDLPEAPTYLAWAYEYYLRRFPVWGGADGGWSEGLNYWATATNQHFQFLDAMQALNLTEILQKPFFRNTGYFALYNLEPFPASSFGDLCNVMAPNPNIALIFEKLALFYQDPYFLQYFRTIFERYPSGRDYYQFSYFDTLFQLYRKDQSQLAPRSLAELPRSRFFRDIGWVAMHSALGGRDDIMLGFKSSPYGSASHSFSDQNSLVLNAFGEPLAISSGYREWYDSPHHLGWTRTTRSKNAVLFGGEGQPVKDASATGTIRRFYTGPGFDFASGDATPAYRKAGARQALRHVLFVDRRYFIVFDELQSGAPVSYQWLLHAKEPFAIVPAQGTATMERHQAGLRVMFLEPEPGQLDFSQTDRFSVPVDPHFAAKLPPEWHLTVAAERPQTARDFLTLLQPYRLPRETAPAVRVEQRDSGYRLMVADHSRQDQIMLTKEGRAEFKTERGRLHGKAGVITTAAGKPVKFLLIDGRLLQGAGLELEASRALSLEGAFSAAGLRLSASVPGVTELRIRLPFVPQAISGIPGADWRFDRETQCLFLKLTRDGTIQIQ</sequence>
<evidence type="ECO:0000256" key="1">
    <source>
        <dbReference type="ARBA" id="ARBA00004196"/>
    </source>
</evidence>
<gene>
    <name evidence="5" type="ORF">EDC14_100439</name>
</gene>
<proteinExistence type="predicted"/>
<feature type="chain" id="PRO_5039056269" evidence="2">
    <location>
        <begin position="22"/>
        <end position="791"/>
    </location>
</feature>
<reference evidence="5 6" key="1">
    <citation type="submission" date="2019-03" db="EMBL/GenBank/DDBJ databases">
        <title>Genomic Encyclopedia of Type Strains, Phase IV (KMG-IV): sequencing the most valuable type-strain genomes for metagenomic binning, comparative biology and taxonomic classification.</title>
        <authorList>
            <person name="Goeker M."/>
        </authorList>
    </citation>
    <scope>NUCLEOTIDE SEQUENCE [LARGE SCALE GENOMIC DNA]</scope>
    <source>
        <strain evidence="5 6">LX-B</strain>
    </source>
</reference>
<feature type="domain" description="Heparinase II/III-like C-terminal" evidence="3">
    <location>
        <begin position="400"/>
        <end position="632"/>
    </location>
</feature>
<dbReference type="Gene3D" id="1.50.10.100">
    <property type="entry name" value="Chondroitin AC/alginate lyase"/>
    <property type="match status" value="1"/>
</dbReference>
<dbReference type="Gene3D" id="2.70.98.70">
    <property type="match status" value="1"/>
</dbReference>
<comment type="caution">
    <text evidence="5">The sequence shown here is derived from an EMBL/GenBank/DDBJ whole genome shotgun (WGS) entry which is preliminary data.</text>
</comment>
<dbReference type="InterPro" id="IPR008929">
    <property type="entry name" value="Chondroitin_lyas"/>
</dbReference>
<evidence type="ECO:0000313" key="5">
    <source>
        <dbReference type="EMBL" id="TCL74104.1"/>
    </source>
</evidence>
<protein>
    <submittedName>
        <fullName evidence="5">Heparinase II/III-like protein</fullName>
    </submittedName>
</protein>
<evidence type="ECO:0000313" key="6">
    <source>
        <dbReference type="Proteomes" id="UP000295008"/>
    </source>
</evidence>
<organism evidence="5 6">
    <name type="scientific">Hydrogenispora ethanolica</name>
    <dbReference type="NCBI Taxonomy" id="1082276"/>
    <lineage>
        <taxon>Bacteria</taxon>
        <taxon>Bacillati</taxon>
        <taxon>Bacillota</taxon>
        <taxon>Hydrogenispora</taxon>
    </lineage>
</organism>
<dbReference type="AlphaFoldDB" id="A0A4R1S520"/>
<dbReference type="GO" id="GO:0016829">
    <property type="term" value="F:lyase activity"/>
    <property type="evidence" value="ECO:0007669"/>
    <property type="project" value="InterPro"/>
</dbReference>
<dbReference type="Pfam" id="PF16332">
    <property type="entry name" value="DUF4962"/>
    <property type="match status" value="1"/>
</dbReference>
<dbReference type="SUPFAM" id="SSF48230">
    <property type="entry name" value="Chondroitin AC/alginate lyase"/>
    <property type="match status" value="1"/>
</dbReference>
<evidence type="ECO:0000256" key="2">
    <source>
        <dbReference type="SAM" id="SignalP"/>
    </source>
</evidence>